<dbReference type="InterPro" id="IPR014258">
    <property type="entry name" value="CAP_domain_YkwD-like"/>
</dbReference>
<dbReference type="EMBL" id="JARSFG010000003">
    <property type="protein sequence ID" value="MEC1177012.1"/>
    <property type="molecule type" value="Genomic_DNA"/>
</dbReference>
<evidence type="ECO:0000313" key="4">
    <source>
        <dbReference type="EMBL" id="MEC1177012.1"/>
    </source>
</evidence>
<gene>
    <name evidence="4" type="ORF">P9B03_00820</name>
</gene>
<dbReference type="Pfam" id="PF00188">
    <property type="entry name" value="CAP"/>
    <property type="match status" value="1"/>
</dbReference>
<evidence type="ECO:0000259" key="3">
    <source>
        <dbReference type="Pfam" id="PF00188"/>
    </source>
</evidence>
<dbReference type="PANTHER" id="PTHR31157">
    <property type="entry name" value="SCP DOMAIN-CONTAINING PROTEIN"/>
    <property type="match status" value="1"/>
</dbReference>
<feature type="chain" id="PRO_5043566982" evidence="2">
    <location>
        <begin position="26"/>
        <end position="302"/>
    </location>
</feature>
<evidence type="ECO:0000256" key="2">
    <source>
        <dbReference type="SAM" id="SignalP"/>
    </source>
</evidence>
<evidence type="ECO:0000313" key="5">
    <source>
        <dbReference type="Proteomes" id="UP001344888"/>
    </source>
</evidence>
<dbReference type="SUPFAM" id="SSF55797">
    <property type="entry name" value="PR-1-like"/>
    <property type="match status" value="1"/>
</dbReference>
<feature type="region of interest" description="Disordered" evidence="1">
    <location>
        <begin position="69"/>
        <end position="178"/>
    </location>
</feature>
<keyword evidence="5" id="KW-1185">Reference proteome</keyword>
<dbReference type="Gene3D" id="3.40.33.10">
    <property type="entry name" value="CAP"/>
    <property type="match status" value="1"/>
</dbReference>
<dbReference type="AlphaFoldDB" id="A0AAW9NKH1"/>
<accession>A0AAW9NKH1</accession>
<feature type="signal peptide" evidence="2">
    <location>
        <begin position="1"/>
        <end position="25"/>
    </location>
</feature>
<dbReference type="Proteomes" id="UP001344888">
    <property type="component" value="Unassembled WGS sequence"/>
</dbReference>
<organism evidence="4 5">
    <name type="scientific">Metasolibacillus meyeri</name>
    <dbReference type="NCBI Taxonomy" id="1071052"/>
    <lineage>
        <taxon>Bacteria</taxon>
        <taxon>Bacillati</taxon>
        <taxon>Bacillota</taxon>
        <taxon>Bacilli</taxon>
        <taxon>Bacillales</taxon>
        <taxon>Caryophanaceae</taxon>
        <taxon>Metasolibacillus</taxon>
    </lineage>
</organism>
<dbReference type="PANTHER" id="PTHR31157:SF1">
    <property type="entry name" value="SCP DOMAIN-CONTAINING PROTEIN"/>
    <property type="match status" value="1"/>
</dbReference>
<dbReference type="PRINTS" id="PR01217">
    <property type="entry name" value="PRICHEXTENSN"/>
</dbReference>
<name>A0AAW9NKH1_9BACL</name>
<dbReference type="NCBIfam" id="TIGR02909">
    <property type="entry name" value="spore_YkwD"/>
    <property type="match status" value="1"/>
</dbReference>
<keyword evidence="2" id="KW-0732">Signal</keyword>
<proteinExistence type="predicted"/>
<evidence type="ECO:0000256" key="1">
    <source>
        <dbReference type="SAM" id="MobiDB-lite"/>
    </source>
</evidence>
<feature type="domain" description="SCP" evidence="3">
    <location>
        <begin position="187"/>
        <end position="299"/>
    </location>
</feature>
<feature type="compositionally biased region" description="Pro residues" evidence="1">
    <location>
        <begin position="95"/>
        <end position="167"/>
    </location>
</feature>
<feature type="compositionally biased region" description="Basic and acidic residues" evidence="1">
    <location>
        <begin position="82"/>
        <end position="91"/>
    </location>
</feature>
<dbReference type="RefSeq" id="WP_326121228.1">
    <property type="nucleotide sequence ID" value="NZ_JARSFG010000003.1"/>
</dbReference>
<dbReference type="InterPro" id="IPR014044">
    <property type="entry name" value="CAP_dom"/>
</dbReference>
<reference evidence="4 5" key="1">
    <citation type="submission" date="2023-03" db="EMBL/GenBank/DDBJ databases">
        <title>Bacillus Genome Sequencing.</title>
        <authorList>
            <person name="Dunlap C."/>
        </authorList>
    </citation>
    <scope>NUCLEOTIDE SEQUENCE [LARGE SCALE GENOMIC DNA]</scope>
    <source>
        <strain evidence="4 5">B-59205</strain>
    </source>
</reference>
<sequence>MKKTLTAVFATFLLAAPIQMGTASANMFSSESEATATNGKQVQVKQGANCKVIYKWSNYKWQIIMPEQQNNKWSPTPPATEKPSDSNKGTEKPTVPAPPVTEKPTVPAPPVTEKPTVPAPPVTEKPTVPAPPVTEKPTVPAPPVTEKPAVPAPPVTEKPTVPTPPATEKPSVPTNSSVSAFEQEVVKLTNVERTKAGLAPFEMDEKLMAAAREKSQDMQSKKYFSHTSPTFGSPFDRMKALGITYKSAGENIAQGQRTPQEVVQAWMDSPGHRANILNAQFTHIGVGYVESGNYWTQQFIQK</sequence>
<dbReference type="CDD" id="cd05379">
    <property type="entry name" value="CAP_bacterial"/>
    <property type="match status" value="1"/>
</dbReference>
<dbReference type="InterPro" id="IPR035940">
    <property type="entry name" value="CAP_sf"/>
</dbReference>
<protein>
    <submittedName>
        <fullName evidence="4">CAP domain-containing protein</fullName>
    </submittedName>
</protein>
<comment type="caution">
    <text evidence="4">The sequence shown here is derived from an EMBL/GenBank/DDBJ whole genome shotgun (WGS) entry which is preliminary data.</text>
</comment>